<dbReference type="EMBL" id="KY684109">
    <property type="protein sequence ID" value="ARF11692.1"/>
    <property type="molecule type" value="Genomic_DNA"/>
</dbReference>
<dbReference type="SUPFAM" id="SSF56300">
    <property type="entry name" value="Metallo-dependent phosphatases"/>
    <property type="match status" value="1"/>
</dbReference>
<dbReference type="Gene3D" id="3.60.21.10">
    <property type="match status" value="1"/>
</dbReference>
<name>A0A1V0SIZ1_9VIRU</name>
<reference evidence="2" key="1">
    <citation type="journal article" date="2017" name="Science">
        <title>Giant viruses with an expanded complement of translation system components.</title>
        <authorList>
            <person name="Schulz F."/>
            <person name="Yutin N."/>
            <person name="Ivanova N.N."/>
            <person name="Ortega D.R."/>
            <person name="Lee T.K."/>
            <person name="Vierheilig J."/>
            <person name="Daims H."/>
            <person name="Horn M."/>
            <person name="Wagner M."/>
            <person name="Jensen G.J."/>
            <person name="Kyrpides N.C."/>
            <person name="Koonin E.V."/>
            <person name="Woyke T."/>
        </authorList>
    </citation>
    <scope>NUCLEOTIDE SEQUENCE</scope>
    <source>
        <strain evidence="2">KNV1</strain>
    </source>
</reference>
<dbReference type="InterPro" id="IPR029052">
    <property type="entry name" value="Metallo-depent_PP-like"/>
</dbReference>
<dbReference type="Pfam" id="PF00149">
    <property type="entry name" value="Metallophos"/>
    <property type="match status" value="1"/>
</dbReference>
<sequence>MLRTSSRFKLQYISDIHLEHRQTIPKIPAKTNYLALLGDIGHPNKPLYSEFLKYCSKNWDKVFLLSGNHEYEQKKYSMKDIDHMIQCHVSKYHNISYLNNKKKL</sequence>
<proteinExistence type="predicted"/>
<gene>
    <name evidence="2" type="ORF">Klosneuvirus_2_128</name>
</gene>
<dbReference type="InterPro" id="IPR004843">
    <property type="entry name" value="Calcineurin-like_PHP"/>
</dbReference>
<organism evidence="2">
    <name type="scientific">Klosneuvirus KNV1</name>
    <dbReference type="NCBI Taxonomy" id="1977640"/>
    <lineage>
        <taxon>Viruses</taxon>
        <taxon>Varidnaviria</taxon>
        <taxon>Bamfordvirae</taxon>
        <taxon>Nucleocytoviricota</taxon>
        <taxon>Megaviricetes</taxon>
        <taxon>Imitervirales</taxon>
        <taxon>Mimiviridae</taxon>
        <taxon>Klosneuvirinae</taxon>
        <taxon>Klosneuvirus</taxon>
    </lineage>
</organism>
<feature type="domain" description="Calcineurin-like phosphoesterase" evidence="1">
    <location>
        <begin position="13"/>
        <end position="82"/>
    </location>
</feature>
<protein>
    <submittedName>
        <fullName evidence="2">Metallophosphatase</fullName>
    </submittedName>
</protein>
<evidence type="ECO:0000313" key="2">
    <source>
        <dbReference type="EMBL" id="ARF11692.1"/>
    </source>
</evidence>
<dbReference type="PANTHER" id="PTHR37844:SF1">
    <property type="entry name" value="CALCINEURIN-LIKE PHOSPHOESTERASE DOMAIN-CONTAINING PROTEIN"/>
    <property type="match status" value="1"/>
</dbReference>
<dbReference type="PANTHER" id="PTHR37844">
    <property type="entry name" value="SER/THR PROTEIN PHOSPHATASE SUPERFAMILY (AFU_ORTHOLOGUE AFUA_1G14840)"/>
    <property type="match status" value="1"/>
</dbReference>
<dbReference type="GO" id="GO:0016787">
    <property type="term" value="F:hydrolase activity"/>
    <property type="evidence" value="ECO:0007669"/>
    <property type="project" value="InterPro"/>
</dbReference>
<evidence type="ECO:0000259" key="1">
    <source>
        <dbReference type="Pfam" id="PF00149"/>
    </source>
</evidence>
<accession>A0A1V0SIZ1</accession>